<evidence type="ECO:0000256" key="7">
    <source>
        <dbReference type="ARBA" id="ARBA00048670"/>
    </source>
</evidence>
<dbReference type="AlphaFoldDB" id="A0A6B8RPL3"/>
<dbReference type="GO" id="GO:1990610">
    <property type="term" value="F:acetolactate synthase regulator activity"/>
    <property type="evidence" value="ECO:0007669"/>
    <property type="project" value="UniProtKB-UniRule"/>
</dbReference>
<dbReference type="InterPro" id="IPR039557">
    <property type="entry name" value="AHAS_ACT"/>
</dbReference>
<dbReference type="InterPro" id="IPR002912">
    <property type="entry name" value="ACT_dom"/>
</dbReference>
<gene>
    <name evidence="10" type="primary">ilvN</name>
    <name evidence="10" type="ORF">EHS13_23445</name>
</gene>
<comment type="similarity">
    <text evidence="3 8">Belongs to the acetolactate synthase small subunit family.</text>
</comment>
<dbReference type="NCBIfam" id="NF008864">
    <property type="entry name" value="PRK11895.1"/>
    <property type="match status" value="1"/>
</dbReference>
<dbReference type="InterPro" id="IPR004789">
    <property type="entry name" value="Acetalactate_synth_ssu"/>
</dbReference>
<dbReference type="InterPro" id="IPR045865">
    <property type="entry name" value="ACT-like_dom_sf"/>
</dbReference>
<dbReference type="GO" id="GO:0005829">
    <property type="term" value="C:cytosol"/>
    <property type="evidence" value="ECO:0007669"/>
    <property type="project" value="TreeGrafter"/>
</dbReference>
<name>A0A6B8RPL3_9BACL</name>
<evidence type="ECO:0000256" key="5">
    <source>
        <dbReference type="ARBA" id="ARBA00022605"/>
    </source>
</evidence>
<dbReference type="Pfam" id="PF22629">
    <property type="entry name" value="ACT_AHAS_ss"/>
    <property type="match status" value="1"/>
</dbReference>
<proteinExistence type="inferred from homology"/>
<dbReference type="InterPro" id="IPR027271">
    <property type="entry name" value="Acetolactate_synth/TF_NikR_C"/>
</dbReference>
<dbReference type="OrthoDB" id="9787365at2"/>
<dbReference type="RefSeq" id="WP_155702733.1">
    <property type="nucleotide sequence ID" value="NZ_CP034235.1"/>
</dbReference>
<dbReference type="KEGG" id="ppsc:EHS13_23445"/>
<comment type="pathway">
    <text evidence="1 8">Amino-acid biosynthesis; L-isoleucine biosynthesis; L-isoleucine from 2-oxobutanoate: step 1/4.</text>
</comment>
<dbReference type="Pfam" id="PF10369">
    <property type="entry name" value="ALS_ss_C"/>
    <property type="match status" value="1"/>
</dbReference>
<comment type="function">
    <text evidence="8">Catalyzes the conversion of 2 pyruvate molecules into acetolactate in the first common step of the biosynthetic pathway of the branched-amino acids such as leucine, isoleucine, and valine.</text>
</comment>
<evidence type="ECO:0000256" key="1">
    <source>
        <dbReference type="ARBA" id="ARBA00004974"/>
    </source>
</evidence>
<evidence type="ECO:0000259" key="9">
    <source>
        <dbReference type="PROSITE" id="PS51671"/>
    </source>
</evidence>
<dbReference type="GO" id="GO:0009097">
    <property type="term" value="P:isoleucine biosynthetic process"/>
    <property type="evidence" value="ECO:0007669"/>
    <property type="project" value="UniProtKB-UniRule"/>
</dbReference>
<evidence type="ECO:0000256" key="3">
    <source>
        <dbReference type="ARBA" id="ARBA00006341"/>
    </source>
</evidence>
<comment type="pathway">
    <text evidence="2 8">Amino-acid biosynthesis; L-valine biosynthesis; L-valine from pyruvate: step 1/4.</text>
</comment>
<comment type="catalytic activity">
    <reaction evidence="7 8">
        <text>2 pyruvate + H(+) = (2S)-2-acetolactate + CO2</text>
        <dbReference type="Rhea" id="RHEA:25249"/>
        <dbReference type="ChEBI" id="CHEBI:15361"/>
        <dbReference type="ChEBI" id="CHEBI:15378"/>
        <dbReference type="ChEBI" id="CHEBI:16526"/>
        <dbReference type="ChEBI" id="CHEBI:58476"/>
        <dbReference type="EC" id="2.2.1.6"/>
    </reaction>
</comment>
<protein>
    <recommendedName>
        <fullName evidence="8">Acetolactate synthase small subunit</fullName>
        <shortName evidence="8">AHAS</shortName>
        <shortName evidence="8">ALS</shortName>
        <ecNumber evidence="8">2.2.1.6</ecNumber>
    </recommendedName>
    <alternativeName>
        <fullName evidence="8">Acetohydroxy-acid synthase small subunit</fullName>
    </alternativeName>
</protein>
<dbReference type="NCBIfam" id="TIGR00119">
    <property type="entry name" value="acolac_sm"/>
    <property type="match status" value="1"/>
</dbReference>
<evidence type="ECO:0000256" key="6">
    <source>
        <dbReference type="ARBA" id="ARBA00023304"/>
    </source>
</evidence>
<keyword evidence="11" id="KW-1185">Reference proteome</keyword>
<dbReference type="EMBL" id="CP034235">
    <property type="protein sequence ID" value="QGQ97632.1"/>
    <property type="molecule type" value="Genomic_DNA"/>
</dbReference>
<dbReference type="CDD" id="cd04878">
    <property type="entry name" value="ACT_AHAS"/>
    <property type="match status" value="1"/>
</dbReference>
<dbReference type="InterPro" id="IPR054480">
    <property type="entry name" value="AHAS_small-like_ACT"/>
</dbReference>
<dbReference type="Gene3D" id="3.30.70.1150">
    <property type="entry name" value="ACT-like. Chain A, domain 2"/>
    <property type="match status" value="1"/>
</dbReference>
<dbReference type="PANTHER" id="PTHR30239:SF0">
    <property type="entry name" value="ACETOLACTATE SYNTHASE SMALL SUBUNIT 1, CHLOROPLASTIC"/>
    <property type="match status" value="1"/>
</dbReference>
<keyword evidence="8 10" id="KW-0808">Transferase</keyword>
<keyword evidence="6 8" id="KW-0100">Branched-chain amino acid biosynthesis</keyword>
<evidence type="ECO:0000313" key="11">
    <source>
        <dbReference type="Proteomes" id="UP000426246"/>
    </source>
</evidence>
<organism evidence="10 11">
    <name type="scientific">Paenibacillus psychroresistens</name>
    <dbReference type="NCBI Taxonomy" id="1778678"/>
    <lineage>
        <taxon>Bacteria</taxon>
        <taxon>Bacillati</taxon>
        <taxon>Bacillota</taxon>
        <taxon>Bacilli</taxon>
        <taxon>Bacillales</taxon>
        <taxon>Paenibacillaceae</taxon>
        <taxon>Paenibacillus</taxon>
    </lineage>
</organism>
<dbReference type="FunFam" id="3.30.70.260:FF:000001">
    <property type="entry name" value="Acetolactate synthase, small subunit"/>
    <property type="match status" value="1"/>
</dbReference>
<feature type="domain" description="ACT" evidence="9">
    <location>
        <begin position="5"/>
        <end position="79"/>
    </location>
</feature>
<evidence type="ECO:0000256" key="4">
    <source>
        <dbReference type="ARBA" id="ARBA00011744"/>
    </source>
</evidence>
<sequence length="159" mass="17648">MKLHTISLLVNNHPGVLHRVAGLFGRRGFNIESITVGQSEELGLSRMTIETSGDNKTLDQVKKQLNKLIDVVTVVDLSANTMVARELVLIKVRVLPHTRPEIFSIINIFRAFIIDVSLENLIVQATGDRIKIAKMIELLVPYGILEISRTGVTAMACFD</sequence>
<evidence type="ECO:0000256" key="8">
    <source>
        <dbReference type="RuleBase" id="RU368092"/>
    </source>
</evidence>
<comment type="subunit">
    <text evidence="4 8">Dimer of large and small chains.</text>
</comment>
<evidence type="ECO:0000256" key="2">
    <source>
        <dbReference type="ARBA" id="ARBA00005025"/>
    </source>
</evidence>
<dbReference type="UniPathway" id="UPA00047">
    <property type="reaction ID" value="UER00055"/>
</dbReference>
<dbReference type="Gene3D" id="3.30.70.260">
    <property type="match status" value="1"/>
</dbReference>
<keyword evidence="5 8" id="KW-0028">Amino-acid biosynthesis</keyword>
<dbReference type="Proteomes" id="UP000426246">
    <property type="component" value="Chromosome"/>
</dbReference>
<evidence type="ECO:0000313" key="10">
    <source>
        <dbReference type="EMBL" id="QGQ97632.1"/>
    </source>
</evidence>
<dbReference type="GO" id="GO:0009099">
    <property type="term" value="P:L-valine biosynthetic process"/>
    <property type="evidence" value="ECO:0007669"/>
    <property type="project" value="UniProtKB-UniRule"/>
</dbReference>
<dbReference type="InterPro" id="IPR019455">
    <property type="entry name" value="Acetolactate_synth_ssu_C"/>
</dbReference>
<dbReference type="PROSITE" id="PS51671">
    <property type="entry name" value="ACT"/>
    <property type="match status" value="1"/>
</dbReference>
<dbReference type="EC" id="2.2.1.6" evidence="8"/>
<dbReference type="PANTHER" id="PTHR30239">
    <property type="entry name" value="ACETOLACTATE SYNTHASE SMALL SUBUNIT"/>
    <property type="match status" value="1"/>
</dbReference>
<dbReference type="UniPathway" id="UPA00049">
    <property type="reaction ID" value="UER00059"/>
</dbReference>
<accession>A0A6B8RPL3</accession>
<dbReference type="GO" id="GO:0003984">
    <property type="term" value="F:acetolactate synthase activity"/>
    <property type="evidence" value="ECO:0007669"/>
    <property type="project" value="UniProtKB-UniRule"/>
</dbReference>
<dbReference type="FunFam" id="3.30.70.1150:FF:000001">
    <property type="entry name" value="Acetolactate synthase small subunit"/>
    <property type="match status" value="1"/>
</dbReference>
<reference evidence="11" key="1">
    <citation type="submission" date="2018-11" db="EMBL/GenBank/DDBJ databases">
        <title>Complete genome sequence of Paenibacillus sp. ML311-T8.</title>
        <authorList>
            <person name="Nam Y.-D."/>
            <person name="Kang J."/>
            <person name="Chung W.-H."/>
            <person name="Park Y.S."/>
        </authorList>
    </citation>
    <scope>NUCLEOTIDE SEQUENCE [LARGE SCALE GENOMIC DNA]</scope>
    <source>
        <strain evidence="11">ML311-T8</strain>
    </source>
</reference>
<dbReference type="SUPFAM" id="SSF55021">
    <property type="entry name" value="ACT-like"/>
    <property type="match status" value="2"/>
</dbReference>